<feature type="transmembrane region" description="Helical" evidence="1">
    <location>
        <begin position="174"/>
        <end position="197"/>
    </location>
</feature>
<dbReference type="EMBL" id="HBIZ01035463">
    <property type="protein sequence ID" value="CAE0769982.1"/>
    <property type="molecule type" value="Transcribed_RNA"/>
</dbReference>
<evidence type="ECO:0000313" key="2">
    <source>
        <dbReference type="EMBL" id="CAE0769982.1"/>
    </source>
</evidence>
<dbReference type="Gene3D" id="1.20.144.10">
    <property type="entry name" value="Phosphatidic acid phosphatase type 2/haloperoxidase"/>
    <property type="match status" value="1"/>
</dbReference>
<dbReference type="SUPFAM" id="SSF48317">
    <property type="entry name" value="Acid phosphatase/Vanadium-dependent haloperoxidase"/>
    <property type="match status" value="1"/>
</dbReference>
<keyword evidence="1" id="KW-0472">Membrane</keyword>
<feature type="transmembrane region" description="Helical" evidence="1">
    <location>
        <begin position="284"/>
        <end position="305"/>
    </location>
</feature>
<gene>
    <name evidence="2" type="ORF">PCAR00345_LOCUS22594</name>
</gene>
<keyword evidence="1" id="KW-1133">Transmembrane helix</keyword>
<dbReference type="InterPro" id="IPR036938">
    <property type="entry name" value="PAP2/HPO_sf"/>
</dbReference>
<reference evidence="2" key="1">
    <citation type="submission" date="2021-01" db="EMBL/GenBank/DDBJ databases">
        <authorList>
            <person name="Corre E."/>
            <person name="Pelletier E."/>
            <person name="Niang G."/>
            <person name="Scheremetjew M."/>
            <person name="Finn R."/>
            <person name="Kale V."/>
            <person name="Holt S."/>
            <person name="Cochrane G."/>
            <person name="Meng A."/>
            <person name="Brown T."/>
            <person name="Cohen L."/>
        </authorList>
    </citation>
    <scope>NUCLEOTIDE SEQUENCE</scope>
    <source>
        <strain evidence="2">CCMP645</strain>
    </source>
</reference>
<feature type="transmembrane region" description="Helical" evidence="1">
    <location>
        <begin position="143"/>
        <end position="162"/>
    </location>
</feature>
<feature type="transmembrane region" description="Helical" evidence="1">
    <location>
        <begin position="106"/>
        <end position="131"/>
    </location>
</feature>
<feature type="transmembrane region" description="Helical" evidence="1">
    <location>
        <begin position="252"/>
        <end position="272"/>
    </location>
</feature>
<dbReference type="AlphaFoldDB" id="A0A7S4BLU2"/>
<organism evidence="2">
    <name type="scientific">Chrysotila carterae</name>
    <name type="common">Marine alga</name>
    <name type="synonym">Syracosphaera carterae</name>
    <dbReference type="NCBI Taxonomy" id="13221"/>
    <lineage>
        <taxon>Eukaryota</taxon>
        <taxon>Haptista</taxon>
        <taxon>Haptophyta</taxon>
        <taxon>Prymnesiophyceae</taxon>
        <taxon>Isochrysidales</taxon>
        <taxon>Isochrysidaceae</taxon>
        <taxon>Chrysotila</taxon>
    </lineage>
</organism>
<name>A0A7S4BLU2_CHRCT</name>
<proteinExistence type="predicted"/>
<evidence type="ECO:0008006" key="3">
    <source>
        <dbReference type="Google" id="ProtNLM"/>
    </source>
</evidence>
<accession>A0A7S4BLU2</accession>
<sequence length="407" mass="43640">MPVAEELLPLLPDPASARPARFQRLLDPCSHSQRACLMAQAPCSPRRRSSVRTNANGKGSQRDADVHAQARTPYYKNRRLNIPPAFKTDTSAHSPAAPGLCMPCSGLGVCACLLASAPPFAVAAAAAAAAVAGLTRNLLGVHWCSDTAAGWVLGAVLGYVWGRTDPYGALLRKGSIAVSGSSAASVTAVFVAALLCVRRVVAPVRPDVRAVWFDNAIASLPHDAREAYAAAGPDGERHGKPIFRPRSLSAKVPMVATLCCTLALTGFYPLLLPLVSLEPSRPRMAQAAVGLGGLVVLRGASRALRRGLRVEPSTHKAAYFKALTFVAVCSWTLLFSQDAFNNSHRWHTCIRTSLNAFNSKVQFNPFTWRDGPHRGQHSERGSSSWSVQTRFVRTTILRGSSSWSFPL</sequence>
<evidence type="ECO:0000256" key="1">
    <source>
        <dbReference type="SAM" id="Phobius"/>
    </source>
</evidence>
<keyword evidence="1" id="KW-0812">Transmembrane</keyword>
<protein>
    <recommendedName>
        <fullName evidence="3">Phosphatidic acid phosphatase type 2/haloperoxidase domain-containing protein</fullName>
    </recommendedName>
</protein>